<proteinExistence type="predicted"/>
<reference evidence="2" key="1">
    <citation type="submission" date="2022-03" db="EMBL/GenBank/DDBJ databases">
        <title>Draft genome sequence of Aduncisulcus paluster, a free-living microaerophilic Fornicata.</title>
        <authorList>
            <person name="Yuyama I."/>
            <person name="Kume K."/>
            <person name="Tamura T."/>
            <person name="Inagaki Y."/>
            <person name="Hashimoto T."/>
        </authorList>
    </citation>
    <scope>NUCLEOTIDE SEQUENCE</scope>
    <source>
        <strain evidence="2">NY0171</strain>
    </source>
</reference>
<feature type="compositionally biased region" description="Basic and acidic residues" evidence="1">
    <location>
        <begin position="230"/>
        <end position="251"/>
    </location>
</feature>
<accession>A0ABQ5KY88</accession>
<evidence type="ECO:0000256" key="1">
    <source>
        <dbReference type="SAM" id="MobiDB-lite"/>
    </source>
</evidence>
<keyword evidence="3" id="KW-1185">Reference proteome</keyword>
<protein>
    <submittedName>
        <fullName evidence="2">Uncharacterized protein</fullName>
    </submittedName>
</protein>
<gene>
    <name evidence="2" type="ORF">ADUPG1_009053</name>
</gene>
<feature type="compositionally biased region" description="Polar residues" evidence="1">
    <location>
        <begin position="272"/>
        <end position="285"/>
    </location>
</feature>
<feature type="region of interest" description="Disordered" evidence="1">
    <location>
        <begin position="230"/>
        <end position="288"/>
    </location>
</feature>
<dbReference type="EMBL" id="BQXS01011117">
    <property type="protein sequence ID" value="GKT36010.1"/>
    <property type="molecule type" value="Genomic_DNA"/>
</dbReference>
<organism evidence="2 3">
    <name type="scientific">Aduncisulcus paluster</name>
    <dbReference type="NCBI Taxonomy" id="2918883"/>
    <lineage>
        <taxon>Eukaryota</taxon>
        <taxon>Metamonada</taxon>
        <taxon>Carpediemonas-like organisms</taxon>
        <taxon>Aduncisulcus</taxon>
    </lineage>
</organism>
<feature type="non-terminal residue" evidence="2">
    <location>
        <position position="828"/>
    </location>
</feature>
<name>A0ABQ5KY88_9EUKA</name>
<comment type="caution">
    <text evidence="2">The sequence shown here is derived from an EMBL/GenBank/DDBJ whole genome shotgun (WGS) entry which is preliminary data.</text>
</comment>
<feature type="compositionally biased region" description="Basic and acidic residues" evidence="1">
    <location>
        <begin position="501"/>
        <end position="513"/>
    </location>
</feature>
<evidence type="ECO:0000313" key="3">
    <source>
        <dbReference type="Proteomes" id="UP001057375"/>
    </source>
</evidence>
<evidence type="ECO:0000313" key="2">
    <source>
        <dbReference type="EMBL" id="GKT36010.1"/>
    </source>
</evidence>
<feature type="compositionally biased region" description="Basic and acidic residues" evidence="1">
    <location>
        <begin position="485"/>
        <end position="494"/>
    </location>
</feature>
<sequence>MDILLGKLKSIEQEELHRQAQFVFDMWVLLPTPTELKVEEFYPLQKKIKPFIDYTLNIIDNNPPNILTTCSLLFLTEVLFLFSPLPPLNRMNIVSIYMSIHHHLSINDKFDEKTVKEKDLVTVVKQCEYSQKKAEYELSKPGSEHVLTEEEYLQQQQKEHSLHQQYQEISSSLRRFNSLPMSKIFKQALKRLEECFLQAKTRLMMTNSEFSEYVSSIASGILPSRSEFQDFDDHSREHSHLKIDQLQEKPIEASSSRQISIDTEKSRKDISSLGSTRQKSISSPKEGSFELSHLSLTQTGPLPRSRTCSTDSCAHLSGNILSTDECHTAMLYLDQFCILHFHYSILFVVSATSEVVKRVLGSNGSKRHRSLFLKDSSLADFTNTIVATMMSLIDHIHLIKGSGILKRLPQQQRAVTDALMGKVYLFLAHILMFIFRLWFNYENDIRAASNVHLWISDQVYKLYRSIWIPKRKPLLSKRNIKMAKKEQIEGHDDSDVSISGHTEKIEGEEKGGDVDTASETQQQEEPAFSYELYSPFSLPPLFFSQCVASSVHVSAALSRDPKETKELRAVSLSHIVTTTLIDFLSMAFWHFMNGVSLIRIYRDQLVSEAMQGSKDDSSSSKESSVDHQFMAIPICVAFPKCLWNGLISSSAAGSEAPSLSNEYLSPLLLLSAALSAGESLCVLMASGKDEERRSVVMRVQVCTVLWEWAVETKYEDTKLHSSSSSVAQRSSSPVEISPKSGSVGSSTDIASKTNSFIHGIITSVTLKQILVHILHNLDSLPLKTLTSVPNFPASILPPLSKRVEHVLWGDMIQFCSIFRFNAALTLIE</sequence>
<feature type="region of interest" description="Disordered" evidence="1">
    <location>
        <begin position="485"/>
        <end position="521"/>
    </location>
</feature>
<dbReference type="Proteomes" id="UP001057375">
    <property type="component" value="Unassembled WGS sequence"/>
</dbReference>